<dbReference type="PRINTS" id="PR00080">
    <property type="entry name" value="SDRFAMILY"/>
</dbReference>
<organism evidence="4 5">
    <name type="scientific">Paenibacillus agricola</name>
    <dbReference type="NCBI Taxonomy" id="2716264"/>
    <lineage>
        <taxon>Bacteria</taxon>
        <taxon>Bacillati</taxon>
        <taxon>Bacillota</taxon>
        <taxon>Bacilli</taxon>
        <taxon>Bacillales</taxon>
        <taxon>Paenibacillaceae</taxon>
        <taxon>Paenibacillus</taxon>
    </lineage>
</organism>
<dbReference type="InterPro" id="IPR020904">
    <property type="entry name" value="Sc_DH/Rdtase_CS"/>
</dbReference>
<reference evidence="4" key="1">
    <citation type="submission" date="2020-03" db="EMBL/GenBank/DDBJ databases">
        <title>Draft sequencing of Paenibacilllus sp. S3N08.</title>
        <authorList>
            <person name="Kim D.-U."/>
        </authorList>
    </citation>
    <scope>NUCLEOTIDE SEQUENCE</scope>
    <source>
        <strain evidence="4">S3N08</strain>
    </source>
</reference>
<evidence type="ECO:0000313" key="4">
    <source>
        <dbReference type="EMBL" id="NHN35413.1"/>
    </source>
</evidence>
<keyword evidence="2" id="KW-0560">Oxidoreductase</keyword>
<dbReference type="InterPro" id="IPR002347">
    <property type="entry name" value="SDR_fam"/>
</dbReference>
<dbReference type="PANTHER" id="PTHR42760:SF37">
    <property type="entry name" value="CLAVALDEHYDE DEHYDROGENASE"/>
    <property type="match status" value="1"/>
</dbReference>
<comment type="caution">
    <text evidence="4">The sequence shown here is derived from an EMBL/GenBank/DDBJ whole genome shotgun (WGS) entry which is preliminary data.</text>
</comment>
<keyword evidence="5" id="KW-1185">Reference proteome</keyword>
<evidence type="ECO:0000313" key="5">
    <source>
        <dbReference type="Proteomes" id="UP001165962"/>
    </source>
</evidence>
<proteinExistence type="inferred from homology"/>
<dbReference type="Gene3D" id="3.40.50.720">
    <property type="entry name" value="NAD(P)-binding Rossmann-like Domain"/>
    <property type="match status" value="1"/>
</dbReference>
<dbReference type="Proteomes" id="UP001165962">
    <property type="component" value="Unassembled WGS sequence"/>
</dbReference>
<dbReference type="PROSITE" id="PS00061">
    <property type="entry name" value="ADH_SHORT"/>
    <property type="match status" value="1"/>
</dbReference>
<name>A0ABX0JKJ0_9BACL</name>
<evidence type="ECO:0000256" key="2">
    <source>
        <dbReference type="ARBA" id="ARBA00023002"/>
    </source>
</evidence>
<protein>
    <submittedName>
        <fullName evidence="4">SDR family oxidoreductase</fullName>
    </submittedName>
</protein>
<dbReference type="CDD" id="cd05233">
    <property type="entry name" value="SDR_c"/>
    <property type="match status" value="1"/>
</dbReference>
<dbReference type="RefSeq" id="WP_166158210.1">
    <property type="nucleotide sequence ID" value="NZ_JAAOIW010000035.1"/>
</dbReference>
<dbReference type="PANTHER" id="PTHR42760">
    <property type="entry name" value="SHORT-CHAIN DEHYDROGENASES/REDUCTASES FAMILY MEMBER"/>
    <property type="match status" value="1"/>
</dbReference>
<sequence>MIDFGKLKGKTIAITGASRGIGKETAVLLDQLGANLVIGSRNEPDLRLIASQMQTKPLTLALDVSDEDSVRHFKSKAIARFGHIHALINSAGTGVFDSILSLSTEDFDRMVSVNLRGTFLCCKHFGDHMVQNGEGKIINLVSIAGTTALSGCGGYSASKFGVMGLTKVLQTELRSKGVQVTAVLPGAVATPFWDTMEQKPDLSKMIPVQSVAKHLVYVLCQPEGAVVDEMTIMPPLGIL</sequence>
<evidence type="ECO:0000256" key="3">
    <source>
        <dbReference type="RuleBase" id="RU000363"/>
    </source>
</evidence>
<gene>
    <name evidence="4" type="ORF">G9U52_37585</name>
</gene>
<dbReference type="PRINTS" id="PR00081">
    <property type="entry name" value="GDHRDH"/>
</dbReference>
<accession>A0ABX0JKJ0</accession>
<dbReference type="Pfam" id="PF00106">
    <property type="entry name" value="adh_short"/>
    <property type="match status" value="1"/>
</dbReference>
<evidence type="ECO:0000256" key="1">
    <source>
        <dbReference type="ARBA" id="ARBA00006484"/>
    </source>
</evidence>
<dbReference type="EMBL" id="JAAOIW010000035">
    <property type="protein sequence ID" value="NHN35413.1"/>
    <property type="molecule type" value="Genomic_DNA"/>
</dbReference>
<comment type="similarity">
    <text evidence="1 3">Belongs to the short-chain dehydrogenases/reductases (SDR) family.</text>
</comment>
<dbReference type="SUPFAM" id="SSF51735">
    <property type="entry name" value="NAD(P)-binding Rossmann-fold domains"/>
    <property type="match status" value="1"/>
</dbReference>
<dbReference type="InterPro" id="IPR036291">
    <property type="entry name" value="NAD(P)-bd_dom_sf"/>
</dbReference>